<dbReference type="EMBL" id="LR134363">
    <property type="protein sequence ID" value="VEG73545.1"/>
    <property type="molecule type" value="Genomic_DNA"/>
</dbReference>
<dbReference type="Proteomes" id="UP000276899">
    <property type="component" value="Chromosome"/>
</dbReference>
<evidence type="ECO:0000256" key="1">
    <source>
        <dbReference type="SAM" id="MobiDB-lite"/>
    </source>
</evidence>
<feature type="signal peptide" evidence="3">
    <location>
        <begin position="1"/>
        <end position="23"/>
    </location>
</feature>
<feature type="domain" description="LppM" evidence="4">
    <location>
        <begin position="25"/>
        <end position="170"/>
    </location>
</feature>
<keyword evidence="6" id="KW-1185">Reference proteome</keyword>
<dbReference type="RefSeq" id="WP_084501107.1">
    <property type="nucleotide sequence ID" value="NZ_LR134363.1"/>
</dbReference>
<organism evidence="5 6">
    <name type="scientific">Actinomyces slackii</name>
    <dbReference type="NCBI Taxonomy" id="52774"/>
    <lineage>
        <taxon>Bacteria</taxon>
        <taxon>Bacillati</taxon>
        <taxon>Actinomycetota</taxon>
        <taxon>Actinomycetes</taxon>
        <taxon>Actinomycetales</taxon>
        <taxon>Actinomycetaceae</taxon>
        <taxon>Actinomyces</taxon>
    </lineage>
</organism>
<evidence type="ECO:0000259" key="4">
    <source>
        <dbReference type="Pfam" id="PF21946"/>
    </source>
</evidence>
<evidence type="ECO:0000313" key="6">
    <source>
        <dbReference type="Proteomes" id="UP000276899"/>
    </source>
</evidence>
<accession>A0A3S4SMN4</accession>
<dbReference type="KEGG" id="asla:NCTC11923_00151"/>
<keyword evidence="2" id="KW-1133">Transmembrane helix</keyword>
<protein>
    <recommendedName>
        <fullName evidence="4">LppM domain-containing protein</fullName>
    </recommendedName>
</protein>
<proteinExistence type="predicted"/>
<gene>
    <name evidence="5" type="ORF">NCTC11923_00151</name>
</gene>
<evidence type="ECO:0000313" key="5">
    <source>
        <dbReference type="EMBL" id="VEG73545.1"/>
    </source>
</evidence>
<evidence type="ECO:0000256" key="2">
    <source>
        <dbReference type="SAM" id="Phobius"/>
    </source>
</evidence>
<feature type="transmembrane region" description="Helical" evidence="2">
    <location>
        <begin position="196"/>
        <end position="216"/>
    </location>
</feature>
<name>A0A3S4SMN4_9ACTO</name>
<dbReference type="AlphaFoldDB" id="A0A3S4SMN4"/>
<sequence length="248" mass="25812">MPSRAIARSLTTALALLCLSACSASMEMTISPQGTYSAVVELRDTTGTSFTEESECTALGDPQSLGVPDGTTVTTEYLTGDKDKGCLVTVSGVRIPSADEADNALVVRDGDQFSVTLPRFGGAAGATPGSADDSLNSVVEARVAITFPGAVTRAPGGTVTGSTVVWDDADVLAEGVSASGYAQQGRGVSWWERIGAAYWGLAALTVAGLVLGAATVRRRRRRRRREGDQAPSTRSAKGSAARARRRRR</sequence>
<keyword evidence="3" id="KW-0732">Signal</keyword>
<evidence type="ECO:0000256" key="3">
    <source>
        <dbReference type="SAM" id="SignalP"/>
    </source>
</evidence>
<feature type="chain" id="PRO_5039362192" description="LppM domain-containing protein" evidence="3">
    <location>
        <begin position="24"/>
        <end position="248"/>
    </location>
</feature>
<feature type="region of interest" description="Disordered" evidence="1">
    <location>
        <begin position="218"/>
        <end position="248"/>
    </location>
</feature>
<keyword evidence="2" id="KW-0472">Membrane</keyword>
<reference evidence="5 6" key="1">
    <citation type="submission" date="2018-12" db="EMBL/GenBank/DDBJ databases">
        <authorList>
            <consortium name="Pathogen Informatics"/>
        </authorList>
    </citation>
    <scope>NUCLEOTIDE SEQUENCE [LARGE SCALE GENOMIC DNA]</scope>
    <source>
        <strain evidence="5 6">NCTC11923</strain>
    </source>
</reference>
<dbReference type="Pfam" id="PF21946">
    <property type="entry name" value="LppM"/>
    <property type="match status" value="1"/>
</dbReference>
<dbReference type="STRING" id="1278298.GCA_000428685_01086"/>
<keyword evidence="2" id="KW-0812">Transmembrane</keyword>
<dbReference type="InterPro" id="IPR053807">
    <property type="entry name" value="LppM"/>
</dbReference>